<dbReference type="Proteomes" id="UP001159428">
    <property type="component" value="Unassembled WGS sequence"/>
</dbReference>
<comment type="caution">
    <text evidence="1">The sequence shown here is derived from an EMBL/GenBank/DDBJ whole genome shotgun (WGS) entry which is preliminary data.</text>
</comment>
<evidence type="ECO:0000313" key="2">
    <source>
        <dbReference type="Proteomes" id="UP001159428"/>
    </source>
</evidence>
<protein>
    <submittedName>
        <fullName evidence="1">Uncharacterized protein</fullName>
    </submittedName>
</protein>
<dbReference type="AlphaFoldDB" id="A0AAU9XBE8"/>
<evidence type="ECO:0000313" key="1">
    <source>
        <dbReference type="EMBL" id="CAH3142754.1"/>
    </source>
</evidence>
<keyword evidence="2" id="KW-1185">Reference proteome</keyword>
<accession>A0AAU9XBE8</accession>
<proteinExistence type="predicted"/>
<gene>
    <name evidence="1" type="ORF">PMEA_00020551</name>
</gene>
<organism evidence="1 2">
    <name type="scientific">Pocillopora meandrina</name>
    <dbReference type="NCBI Taxonomy" id="46732"/>
    <lineage>
        <taxon>Eukaryota</taxon>
        <taxon>Metazoa</taxon>
        <taxon>Cnidaria</taxon>
        <taxon>Anthozoa</taxon>
        <taxon>Hexacorallia</taxon>
        <taxon>Scleractinia</taxon>
        <taxon>Astrocoeniina</taxon>
        <taxon>Pocilloporidae</taxon>
        <taxon>Pocillopora</taxon>
    </lineage>
</organism>
<name>A0AAU9XBE8_9CNID</name>
<reference evidence="1 2" key="1">
    <citation type="submission" date="2022-05" db="EMBL/GenBank/DDBJ databases">
        <authorList>
            <consortium name="Genoscope - CEA"/>
            <person name="William W."/>
        </authorList>
    </citation>
    <scope>NUCLEOTIDE SEQUENCE [LARGE SCALE GENOMIC DNA]</scope>
</reference>
<sequence>MLKNMFKIRCCINETAAKAGVHSMITSKLDYCNAILYGLPESTLKHFTRVQNLSAHFISQHGEYEHITQVLKQLHWLPVYQRICYKVLILTFKSLNGQAPTYLEGLMKRRPMKRTRVDGNNDLVIPTIKHKSFRGRSTCTNINAFKKFLEAFLFEEAYLQ</sequence>
<dbReference type="EMBL" id="CALNXJ010000037">
    <property type="protein sequence ID" value="CAH3142754.1"/>
    <property type="molecule type" value="Genomic_DNA"/>
</dbReference>